<accession>A0A7N2LJA6</accession>
<reference evidence="5 6" key="1">
    <citation type="journal article" date="2016" name="G3 (Bethesda)">
        <title>First Draft Assembly and Annotation of the Genome of a California Endemic Oak Quercus lobata Nee (Fagaceae).</title>
        <authorList>
            <person name="Sork V.L."/>
            <person name="Fitz-Gibbon S.T."/>
            <person name="Puiu D."/>
            <person name="Crepeau M."/>
            <person name="Gugger P.F."/>
            <person name="Sherman R."/>
            <person name="Stevens K."/>
            <person name="Langley C.H."/>
            <person name="Pellegrini M."/>
            <person name="Salzberg S.L."/>
        </authorList>
    </citation>
    <scope>NUCLEOTIDE SEQUENCE [LARGE SCALE GENOMIC DNA]</scope>
    <source>
        <strain evidence="5 6">cv. SW786</strain>
    </source>
</reference>
<comment type="function">
    <text evidence="2">Putative transcription activator involved in regulating light control of development.</text>
</comment>
<feature type="compositionally biased region" description="Basic residues" evidence="3">
    <location>
        <begin position="199"/>
        <end position="209"/>
    </location>
</feature>
<comment type="subcellular location">
    <subcellularLocation>
        <location evidence="2">Nucleus</location>
    </subcellularLocation>
</comment>
<keyword evidence="2" id="KW-0862">Zinc</keyword>
<reference evidence="5" key="2">
    <citation type="submission" date="2021-01" db="UniProtKB">
        <authorList>
            <consortium name="EnsemblPlants"/>
        </authorList>
    </citation>
    <scope>IDENTIFICATION</scope>
</reference>
<proteinExistence type="inferred from homology"/>
<evidence type="ECO:0000256" key="3">
    <source>
        <dbReference type="SAM" id="MobiDB-lite"/>
    </source>
</evidence>
<feature type="region of interest" description="Disordered" evidence="3">
    <location>
        <begin position="189"/>
        <end position="209"/>
    </location>
</feature>
<dbReference type="GO" id="GO:0006355">
    <property type="term" value="P:regulation of DNA-templated transcription"/>
    <property type="evidence" value="ECO:0007669"/>
    <property type="project" value="UniProtKB-UniRule"/>
</dbReference>
<keyword evidence="1 2" id="KW-0863">Zinc-finger</keyword>
<dbReference type="Gramene" id="QL04p097217:mrna">
    <property type="protein sequence ID" value="QL04p097217:mrna"/>
    <property type="gene ID" value="QL04p097217"/>
</dbReference>
<name>A0A7N2LJA6_QUELO</name>
<dbReference type="EnsemblPlants" id="QL04p097217:mrna">
    <property type="protein sequence ID" value="QL04p097217:mrna"/>
    <property type="gene ID" value="QL04p097217"/>
</dbReference>
<evidence type="ECO:0000256" key="2">
    <source>
        <dbReference type="RuleBase" id="RU367018"/>
    </source>
</evidence>
<evidence type="ECO:0000259" key="4">
    <source>
        <dbReference type="PROSITE" id="PS50966"/>
    </source>
</evidence>
<dbReference type="EMBL" id="LRBV02000004">
    <property type="status" value="NOT_ANNOTATED_CDS"/>
    <property type="molecule type" value="Genomic_DNA"/>
</dbReference>
<dbReference type="GO" id="GO:0008270">
    <property type="term" value="F:zinc ion binding"/>
    <property type="evidence" value="ECO:0007669"/>
    <property type="project" value="UniProtKB-UniRule"/>
</dbReference>
<protein>
    <recommendedName>
        <fullName evidence="2">Protein FAR1-RELATED SEQUENCE</fullName>
    </recommendedName>
</protein>
<dbReference type="PANTHER" id="PTHR31669:SF293">
    <property type="entry name" value="PROTEIN FAR1-RELATED SEQUENCE"/>
    <property type="match status" value="1"/>
</dbReference>
<keyword evidence="6" id="KW-1185">Reference proteome</keyword>
<dbReference type="GO" id="GO:0005634">
    <property type="term" value="C:nucleus"/>
    <property type="evidence" value="ECO:0007669"/>
    <property type="project" value="UniProtKB-SubCell"/>
</dbReference>
<comment type="similarity">
    <text evidence="2">Belongs to the FHY3/FAR1 family.</text>
</comment>
<evidence type="ECO:0000313" key="5">
    <source>
        <dbReference type="EnsemblPlants" id="QL04p097217:mrna"/>
    </source>
</evidence>
<evidence type="ECO:0000313" key="6">
    <source>
        <dbReference type="Proteomes" id="UP000594261"/>
    </source>
</evidence>
<dbReference type="OMA" id="SAPRYCK"/>
<dbReference type="AlphaFoldDB" id="A0A7N2LJA6"/>
<dbReference type="InterPro" id="IPR031052">
    <property type="entry name" value="FHY3/FAR1"/>
</dbReference>
<dbReference type="PANTHER" id="PTHR31669">
    <property type="entry name" value="PROTEIN FAR1-RELATED SEQUENCE 10-RELATED"/>
    <property type="match status" value="1"/>
</dbReference>
<organism evidence="5 6">
    <name type="scientific">Quercus lobata</name>
    <name type="common">Valley oak</name>
    <dbReference type="NCBI Taxonomy" id="97700"/>
    <lineage>
        <taxon>Eukaryota</taxon>
        <taxon>Viridiplantae</taxon>
        <taxon>Streptophyta</taxon>
        <taxon>Embryophyta</taxon>
        <taxon>Tracheophyta</taxon>
        <taxon>Spermatophyta</taxon>
        <taxon>Magnoliopsida</taxon>
        <taxon>eudicotyledons</taxon>
        <taxon>Gunneridae</taxon>
        <taxon>Pentapetalae</taxon>
        <taxon>rosids</taxon>
        <taxon>fabids</taxon>
        <taxon>Fagales</taxon>
        <taxon>Fagaceae</taxon>
        <taxon>Quercus</taxon>
    </lineage>
</organism>
<keyword evidence="2" id="KW-0539">Nucleus</keyword>
<dbReference type="InParanoid" id="A0A7N2LJA6"/>
<keyword evidence="2" id="KW-0479">Metal-binding</keyword>
<dbReference type="Proteomes" id="UP000594261">
    <property type="component" value="Chromosome 4"/>
</dbReference>
<feature type="domain" description="SWIM-type" evidence="4">
    <location>
        <begin position="43"/>
        <end position="79"/>
    </location>
</feature>
<evidence type="ECO:0000256" key="1">
    <source>
        <dbReference type="PROSITE-ProRule" id="PRU00325"/>
    </source>
</evidence>
<sequence>MRKMFMKFQEELFCSKKYKASKYREGVKKIYKVVARGKESPFYEVCLDIVETKVICKCHMFEFVGTICRHILAVFVKKSLVHFLPSHYILERWTINAKKHIVHDISSDVVQAEPQVSSTMMRNSLMLKFLEVAEEGSQSEKQYKHLGQTLQKVHEKLLAMQDVYNVDELGSPNNTTLNNQVLSNLPITLQDPPNVPSKGRPKALRQKHPKEKQLMKKRKCSICKETAHVRTNCPTHKHSWDVANTSLTPHWESVHQQSQTKVI</sequence>
<dbReference type="InterPro" id="IPR007527">
    <property type="entry name" value="Znf_SWIM"/>
</dbReference>
<dbReference type="PROSITE" id="PS50966">
    <property type="entry name" value="ZF_SWIM"/>
    <property type="match status" value="1"/>
</dbReference>
<dbReference type="Pfam" id="PF04434">
    <property type="entry name" value="SWIM"/>
    <property type="match status" value="1"/>
</dbReference>